<evidence type="ECO:0000256" key="2">
    <source>
        <dbReference type="ARBA" id="ARBA00023012"/>
    </source>
</evidence>
<reference evidence="8 9" key="1">
    <citation type="journal article" date="2016" name="ISME J.">
        <title>Chasing the elusive Euryarchaeota class WSA2: genomes reveal a uniquely fastidious methyl-reducing methanogen.</title>
        <authorList>
            <person name="Nobu M.K."/>
            <person name="Narihiro T."/>
            <person name="Kuroda K."/>
            <person name="Mei R."/>
            <person name="Liu W.T."/>
        </authorList>
    </citation>
    <scope>NUCLEOTIDE SEQUENCE [LARGE SCALE GENOMIC DNA]</scope>
    <source>
        <strain evidence="8">U1lsi0528_Bin089</strain>
    </source>
</reference>
<dbReference type="SUPFAM" id="SSF52172">
    <property type="entry name" value="CheY-like"/>
    <property type="match status" value="1"/>
</dbReference>
<keyword evidence="2" id="KW-0902">Two-component regulatory system</keyword>
<protein>
    <submittedName>
        <fullName evidence="8">Response regulator PleD</fullName>
    </submittedName>
</protein>
<sequence length="128" mass="14465">MSKKVLIVDDEQDMVFGLRMMFEANNFEVMVAFDGQEALNIARQSKPDIMILDLMLPKVDGYRVCRMLKFDEKYRKIPIVILTARTSAEEMKIGMAVGADAYIVKPFDQQVLMDKVKALLKPSGSPSS</sequence>
<dbReference type="InterPro" id="IPR001789">
    <property type="entry name" value="Sig_transdc_resp-reg_receiver"/>
</dbReference>
<dbReference type="InterPro" id="IPR050595">
    <property type="entry name" value="Bact_response_regulator"/>
</dbReference>
<dbReference type="PANTHER" id="PTHR44591">
    <property type="entry name" value="STRESS RESPONSE REGULATOR PROTEIN 1"/>
    <property type="match status" value="1"/>
</dbReference>
<dbReference type="EMBL" id="LNGD01000043">
    <property type="protein sequence ID" value="KYC52054.1"/>
    <property type="molecule type" value="Genomic_DNA"/>
</dbReference>
<feature type="domain" description="Response regulatory" evidence="7">
    <location>
        <begin position="4"/>
        <end position="120"/>
    </location>
</feature>
<evidence type="ECO:0000313" key="8">
    <source>
        <dbReference type="EMBL" id="KYC52054.1"/>
    </source>
</evidence>
<name>A0A150J505_9EURY</name>
<evidence type="ECO:0000313" key="9">
    <source>
        <dbReference type="Proteomes" id="UP000075578"/>
    </source>
</evidence>
<evidence type="ECO:0000256" key="1">
    <source>
        <dbReference type="ARBA" id="ARBA00022553"/>
    </source>
</evidence>
<organism evidence="8 9">
    <name type="scientific">Candidatus Methanofastidiosum methylothiophilum</name>
    <dbReference type="NCBI Taxonomy" id="1705564"/>
    <lineage>
        <taxon>Archaea</taxon>
        <taxon>Methanobacteriati</taxon>
        <taxon>Methanobacteriota</taxon>
        <taxon>Stenosarchaea group</taxon>
        <taxon>Candidatus Methanofastidiosia</taxon>
        <taxon>Candidatus Methanofastidiosales</taxon>
        <taxon>Candidatus Methanofastidiosaceae</taxon>
        <taxon>Candidatus Methanofastidiosum</taxon>
    </lineage>
</organism>
<dbReference type="Pfam" id="PF00072">
    <property type="entry name" value="Response_reg"/>
    <property type="match status" value="1"/>
</dbReference>
<dbReference type="GO" id="GO:0003677">
    <property type="term" value="F:DNA binding"/>
    <property type="evidence" value="ECO:0007669"/>
    <property type="project" value="UniProtKB-KW"/>
</dbReference>
<dbReference type="Proteomes" id="UP000075578">
    <property type="component" value="Unassembled WGS sequence"/>
</dbReference>
<keyword evidence="4" id="KW-0238">DNA-binding</keyword>
<gene>
    <name evidence="8" type="ORF">AMQ74_00888</name>
</gene>
<dbReference type="GO" id="GO:0000160">
    <property type="term" value="P:phosphorelay signal transduction system"/>
    <property type="evidence" value="ECO:0007669"/>
    <property type="project" value="UniProtKB-KW"/>
</dbReference>
<dbReference type="PANTHER" id="PTHR44591:SF3">
    <property type="entry name" value="RESPONSE REGULATORY DOMAIN-CONTAINING PROTEIN"/>
    <property type="match status" value="1"/>
</dbReference>
<keyword evidence="5" id="KW-0804">Transcription</keyword>
<evidence type="ECO:0000256" key="3">
    <source>
        <dbReference type="ARBA" id="ARBA00023015"/>
    </source>
</evidence>
<keyword evidence="3" id="KW-0805">Transcription regulation</keyword>
<evidence type="ECO:0000259" key="7">
    <source>
        <dbReference type="PROSITE" id="PS50110"/>
    </source>
</evidence>
<dbReference type="PROSITE" id="PS50110">
    <property type="entry name" value="RESPONSE_REGULATORY"/>
    <property type="match status" value="1"/>
</dbReference>
<dbReference type="AlphaFoldDB" id="A0A150J505"/>
<evidence type="ECO:0000256" key="4">
    <source>
        <dbReference type="ARBA" id="ARBA00023125"/>
    </source>
</evidence>
<dbReference type="Gene3D" id="3.40.50.2300">
    <property type="match status" value="1"/>
</dbReference>
<proteinExistence type="predicted"/>
<keyword evidence="1 6" id="KW-0597">Phosphoprotein</keyword>
<dbReference type="CDD" id="cd17574">
    <property type="entry name" value="REC_OmpR"/>
    <property type="match status" value="1"/>
</dbReference>
<evidence type="ECO:0000256" key="5">
    <source>
        <dbReference type="ARBA" id="ARBA00023163"/>
    </source>
</evidence>
<dbReference type="InterPro" id="IPR011006">
    <property type="entry name" value="CheY-like_superfamily"/>
</dbReference>
<comment type="caution">
    <text evidence="8">The sequence shown here is derived from an EMBL/GenBank/DDBJ whole genome shotgun (WGS) entry which is preliminary data.</text>
</comment>
<feature type="modified residue" description="4-aspartylphosphate" evidence="6">
    <location>
        <position position="53"/>
    </location>
</feature>
<dbReference type="FunFam" id="3.40.50.2300:FF:000001">
    <property type="entry name" value="DNA-binding response regulator PhoB"/>
    <property type="match status" value="1"/>
</dbReference>
<accession>A0A150J505</accession>
<evidence type="ECO:0000256" key="6">
    <source>
        <dbReference type="PROSITE-ProRule" id="PRU00169"/>
    </source>
</evidence>
<dbReference type="SMART" id="SM00448">
    <property type="entry name" value="REC"/>
    <property type="match status" value="1"/>
</dbReference>